<proteinExistence type="predicted"/>
<evidence type="ECO:0000259" key="6">
    <source>
        <dbReference type="PROSITE" id="PS50011"/>
    </source>
</evidence>
<dbReference type="SMART" id="SM00220">
    <property type="entry name" value="S_TKc"/>
    <property type="match status" value="1"/>
</dbReference>
<evidence type="ECO:0000256" key="5">
    <source>
        <dbReference type="ARBA" id="ARBA00022840"/>
    </source>
</evidence>
<dbReference type="InterPro" id="IPR008271">
    <property type="entry name" value="Ser/Thr_kinase_AS"/>
</dbReference>
<keyword evidence="1" id="KW-0723">Serine/threonine-protein kinase</keyword>
<dbReference type="PANTHER" id="PTHR24346:SF82">
    <property type="entry name" value="KP78A-RELATED"/>
    <property type="match status" value="1"/>
</dbReference>
<evidence type="ECO:0000313" key="8">
    <source>
        <dbReference type="Proteomes" id="UP000232323"/>
    </source>
</evidence>
<dbReference type="InterPro" id="IPR000719">
    <property type="entry name" value="Prot_kinase_dom"/>
</dbReference>
<evidence type="ECO:0000256" key="2">
    <source>
        <dbReference type="ARBA" id="ARBA00022679"/>
    </source>
</evidence>
<keyword evidence="8" id="KW-1185">Reference proteome</keyword>
<evidence type="ECO:0000256" key="4">
    <source>
        <dbReference type="ARBA" id="ARBA00022777"/>
    </source>
</evidence>
<keyword evidence="5" id="KW-0067">ATP-binding</keyword>
<keyword evidence="2" id="KW-0808">Transferase</keyword>
<accession>A0A250X3P5</accession>
<dbReference type="Pfam" id="PF00069">
    <property type="entry name" value="Pkinase"/>
    <property type="match status" value="1"/>
</dbReference>
<dbReference type="PROSITE" id="PS50011">
    <property type="entry name" value="PROTEIN_KINASE_DOM"/>
    <property type="match status" value="1"/>
</dbReference>
<name>A0A250X3P5_9CHLO</name>
<dbReference type="GO" id="GO:0004674">
    <property type="term" value="F:protein serine/threonine kinase activity"/>
    <property type="evidence" value="ECO:0007669"/>
    <property type="project" value="UniProtKB-KW"/>
</dbReference>
<sequence length="451" mass="50230">MIISVVSLNWPLFRGWMGQCMSTANGAADGQRPIQSGKAEKYLDSKTDENKAIIEGLAGAYKVLKLLGSGAEGNTYLVQDCNTNQNWAIKLIKLPLPTRFVQAIFREIKLQSELGEGHNNIITPEEVVLTSHYLGLVMEFAPGGSLTSFITQRFRECKGVGLLMPEDEALYFFKQLVNAVDYCHRHHVVHRDLKLDNTLLSGTNPPLIKLCDFGFARGWGDDSHFTTVIGTPDYMSPQITAAKAQGKALYDGTKADVWAMGVLLCVSLIGKFPFEGDSVSTMGVNDPMKKIWVQQNKSTWSNNSLLKDQLPYLSAEVMDLLDKVFELDEQKRIDVKGIKAHPWFNKAMRPELEAATAKLEADQLVNDKKVASGAYHSKRRDAAISNLIKLAASDEFRKRATEPVTEETTFQIWSRIGLRTALEAYPVFDKKSLKNMLSFTDGFKQPSIKAA</sequence>
<dbReference type="InterPro" id="IPR011009">
    <property type="entry name" value="Kinase-like_dom_sf"/>
</dbReference>
<dbReference type="STRING" id="1157962.A0A250X3P5"/>
<dbReference type="EMBL" id="BEGY01000026">
    <property type="protein sequence ID" value="GAX77681.1"/>
    <property type="molecule type" value="Genomic_DNA"/>
</dbReference>
<dbReference type="GO" id="GO:0005524">
    <property type="term" value="F:ATP binding"/>
    <property type="evidence" value="ECO:0007669"/>
    <property type="project" value="UniProtKB-KW"/>
</dbReference>
<gene>
    <name evidence="7" type="ORF">CEUSTIGMA_g5124.t1</name>
</gene>
<dbReference type="GO" id="GO:0035556">
    <property type="term" value="P:intracellular signal transduction"/>
    <property type="evidence" value="ECO:0007669"/>
    <property type="project" value="TreeGrafter"/>
</dbReference>
<dbReference type="AlphaFoldDB" id="A0A250X3P5"/>
<organism evidence="7 8">
    <name type="scientific">Chlamydomonas eustigma</name>
    <dbReference type="NCBI Taxonomy" id="1157962"/>
    <lineage>
        <taxon>Eukaryota</taxon>
        <taxon>Viridiplantae</taxon>
        <taxon>Chlorophyta</taxon>
        <taxon>core chlorophytes</taxon>
        <taxon>Chlorophyceae</taxon>
        <taxon>CS clade</taxon>
        <taxon>Chlamydomonadales</taxon>
        <taxon>Chlamydomonadaceae</taxon>
        <taxon>Chlamydomonas</taxon>
    </lineage>
</organism>
<comment type="caution">
    <text evidence="7">The sequence shown here is derived from an EMBL/GenBank/DDBJ whole genome shotgun (WGS) entry which is preliminary data.</text>
</comment>
<evidence type="ECO:0000313" key="7">
    <source>
        <dbReference type="EMBL" id="GAX77681.1"/>
    </source>
</evidence>
<dbReference type="PANTHER" id="PTHR24346">
    <property type="entry name" value="MAP/MICROTUBULE AFFINITY-REGULATING KINASE"/>
    <property type="match status" value="1"/>
</dbReference>
<protein>
    <recommendedName>
        <fullName evidence="6">Protein kinase domain-containing protein</fullName>
    </recommendedName>
</protein>
<keyword evidence="4" id="KW-0418">Kinase</keyword>
<dbReference type="SUPFAM" id="SSF56112">
    <property type="entry name" value="Protein kinase-like (PK-like)"/>
    <property type="match status" value="1"/>
</dbReference>
<dbReference type="Gene3D" id="1.10.510.10">
    <property type="entry name" value="Transferase(Phosphotransferase) domain 1"/>
    <property type="match status" value="1"/>
</dbReference>
<dbReference type="PROSITE" id="PS00108">
    <property type="entry name" value="PROTEIN_KINASE_ST"/>
    <property type="match status" value="1"/>
</dbReference>
<dbReference type="Proteomes" id="UP000232323">
    <property type="component" value="Unassembled WGS sequence"/>
</dbReference>
<dbReference type="OrthoDB" id="528861at2759"/>
<dbReference type="GO" id="GO:0005737">
    <property type="term" value="C:cytoplasm"/>
    <property type="evidence" value="ECO:0007669"/>
    <property type="project" value="TreeGrafter"/>
</dbReference>
<evidence type="ECO:0000256" key="1">
    <source>
        <dbReference type="ARBA" id="ARBA00022527"/>
    </source>
</evidence>
<keyword evidence="3" id="KW-0547">Nucleotide-binding</keyword>
<reference evidence="7 8" key="1">
    <citation type="submission" date="2017-08" db="EMBL/GenBank/DDBJ databases">
        <title>Acidophilic green algal genome provides insights into adaptation to an acidic environment.</title>
        <authorList>
            <person name="Hirooka S."/>
            <person name="Hirose Y."/>
            <person name="Kanesaki Y."/>
            <person name="Higuchi S."/>
            <person name="Fujiwara T."/>
            <person name="Onuma R."/>
            <person name="Era A."/>
            <person name="Ohbayashi R."/>
            <person name="Uzuka A."/>
            <person name="Nozaki H."/>
            <person name="Yoshikawa H."/>
            <person name="Miyagishima S.Y."/>
        </authorList>
    </citation>
    <scope>NUCLEOTIDE SEQUENCE [LARGE SCALE GENOMIC DNA]</scope>
    <source>
        <strain evidence="7 8">NIES-2499</strain>
    </source>
</reference>
<feature type="domain" description="Protein kinase" evidence="6">
    <location>
        <begin position="61"/>
        <end position="344"/>
    </location>
</feature>
<evidence type="ECO:0000256" key="3">
    <source>
        <dbReference type="ARBA" id="ARBA00022741"/>
    </source>
</evidence>